<dbReference type="AlphaFoldDB" id="A0A381ZEK4"/>
<organism evidence="1">
    <name type="scientific">marine metagenome</name>
    <dbReference type="NCBI Taxonomy" id="408172"/>
    <lineage>
        <taxon>unclassified sequences</taxon>
        <taxon>metagenomes</taxon>
        <taxon>ecological metagenomes</taxon>
    </lineage>
</organism>
<sequence>MREKTEQSVFVSQMVTIILADWKTLNLKTLKELRTLVQI</sequence>
<accession>A0A381ZEK4</accession>
<name>A0A381ZEK4_9ZZZZ</name>
<dbReference type="EMBL" id="UINC01020885">
    <property type="protein sequence ID" value="SVA87262.1"/>
    <property type="molecule type" value="Genomic_DNA"/>
</dbReference>
<evidence type="ECO:0000313" key="1">
    <source>
        <dbReference type="EMBL" id="SVA87262.1"/>
    </source>
</evidence>
<gene>
    <name evidence="1" type="ORF">METZ01_LOCUS140116</name>
</gene>
<proteinExistence type="predicted"/>
<protein>
    <submittedName>
        <fullName evidence="1">Uncharacterized protein</fullName>
    </submittedName>
</protein>
<reference evidence="1" key="1">
    <citation type="submission" date="2018-05" db="EMBL/GenBank/DDBJ databases">
        <authorList>
            <person name="Lanie J.A."/>
            <person name="Ng W.-L."/>
            <person name="Kazmierczak K.M."/>
            <person name="Andrzejewski T.M."/>
            <person name="Davidsen T.M."/>
            <person name="Wayne K.J."/>
            <person name="Tettelin H."/>
            <person name="Glass J.I."/>
            <person name="Rusch D."/>
            <person name="Podicherti R."/>
            <person name="Tsui H.-C.T."/>
            <person name="Winkler M.E."/>
        </authorList>
    </citation>
    <scope>NUCLEOTIDE SEQUENCE</scope>
</reference>